<dbReference type="InterPro" id="IPR010095">
    <property type="entry name" value="Cas12f1-like_TNB"/>
</dbReference>
<dbReference type="Proteomes" id="UP000191025">
    <property type="component" value="Unassembled WGS sequence"/>
</dbReference>
<comment type="caution">
    <text evidence="3">The sequence shown here is derived from an EMBL/GenBank/DDBJ whole genome shotgun (WGS) entry which is preliminary data.</text>
</comment>
<sequence length="85" mass="9674">MSTAQSRRFTATEDKANQWGKSIKELDRFYPNSKTCSNCGFIMAKENLIFAVRHWICPSCHANHDRDINASINILNQADKVLTLS</sequence>
<organism evidence="3 4">
    <name type="scientific">Moraxella lacunata</name>
    <dbReference type="NCBI Taxonomy" id="477"/>
    <lineage>
        <taxon>Bacteria</taxon>
        <taxon>Pseudomonadati</taxon>
        <taxon>Pseudomonadota</taxon>
        <taxon>Gammaproteobacteria</taxon>
        <taxon>Moraxellales</taxon>
        <taxon>Moraxellaceae</taxon>
        <taxon>Moraxella</taxon>
    </lineage>
</organism>
<keyword evidence="1" id="KW-0238">DNA-binding</keyword>
<dbReference type="EMBL" id="MXAN01000019">
    <property type="protein sequence ID" value="OPH38315.1"/>
    <property type="molecule type" value="Genomic_DNA"/>
</dbReference>
<accession>A0A1V4H0A1</accession>
<feature type="domain" description="Cas12f1-like TNB" evidence="2">
    <location>
        <begin position="11"/>
        <end position="74"/>
    </location>
</feature>
<protein>
    <submittedName>
        <fullName evidence="3">Transposase</fullName>
    </submittedName>
</protein>
<dbReference type="AlphaFoldDB" id="A0A1V4H0A1"/>
<name>A0A1V4H0A1_MORLA</name>
<evidence type="ECO:0000256" key="1">
    <source>
        <dbReference type="ARBA" id="ARBA00023125"/>
    </source>
</evidence>
<evidence type="ECO:0000259" key="2">
    <source>
        <dbReference type="Pfam" id="PF07282"/>
    </source>
</evidence>
<dbReference type="GO" id="GO:0003677">
    <property type="term" value="F:DNA binding"/>
    <property type="evidence" value="ECO:0007669"/>
    <property type="project" value="UniProtKB-KW"/>
</dbReference>
<gene>
    <name evidence="3" type="ORF">B5J94_03785</name>
</gene>
<evidence type="ECO:0000313" key="3">
    <source>
        <dbReference type="EMBL" id="OPH38315.1"/>
    </source>
</evidence>
<proteinExistence type="predicted"/>
<dbReference type="Pfam" id="PF07282">
    <property type="entry name" value="Cas12f1-like_TNB"/>
    <property type="match status" value="1"/>
</dbReference>
<evidence type="ECO:0000313" key="4">
    <source>
        <dbReference type="Proteomes" id="UP000191025"/>
    </source>
</evidence>
<reference evidence="4" key="1">
    <citation type="submission" date="2017-03" db="EMBL/GenBank/DDBJ databases">
        <title>Draft genome sequence of Moraxella equi CCUG 4950T type strain.</title>
        <authorList>
            <person name="Salva-Serra F."/>
            <person name="Engstrom-Jakobsson H."/>
            <person name="Thorell K."/>
            <person name="Jaen-Luchoro D."/>
            <person name="Gonzales-Siles L."/>
            <person name="Karlsson R."/>
            <person name="Yazdan S."/>
            <person name="Boulund F."/>
            <person name="Johnning A."/>
            <person name="Engstrand L."/>
            <person name="Kristiansson E."/>
            <person name="Moore E."/>
        </authorList>
    </citation>
    <scope>NUCLEOTIDE SEQUENCE [LARGE SCALE GENOMIC DNA]</scope>
    <source>
        <strain evidence="4">CCUG 4441</strain>
    </source>
</reference>